<reference evidence="1 2" key="2">
    <citation type="journal article" date="2016" name="Int. J. Syst. Evol. Microbiol.">
        <title>Pyrococcus kukulkanii sp. nov., a hyperthermophilic, piezophilic archaeon isolated from a deep-sea hydrothermal vent.</title>
        <authorList>
            <person name="Callac N."/>
            <person name="Oger P."/>
            <person name="Lesongeur F."/>
            <person name="Rattray J.E."/>
            <person name="Vannier P."/>
            <person name="Michoud G."/>
            <person name="Beauverger M."/>
            <person name="Gayet N."/>
            <person name="Rouxel O."/>
            <person name="Jebbar M."/>
            <person name="Godfroy A."/>
        </authorList>
    </citation>
    <scope>NUCLEOTIDE SEQUENCE [LARGE SCALE GENOMIC DNA]</scope>
    <source>
        <strain evidence="1 2">NCB100</strain>
    </source>
</reference>
<accession>A0A127B7P3</accession>
<dbReference type="InterPro" id="IPR025354">
    <property type="entry name" value="DUF4258"/>
</dbReference>
<sequence>MDFMRFINLLRSSSIAEIVFTDHVKQRLEKRNISDKLVESLLRRRQKDLRGVEQQGKNRFKLTYVHPEKEDTDLVIVVEVRERKSKMKLVIVTVFPQPSSRRIRVVDNE</sequence>
<evidence type="ECO:0008006" key="3">
    <source>
        <dbReference type="Google" id="ProtNLM"/>
    </source>
</evidence>
<dbReference type="Pfam" id="PF14076">
    <property type="entry name" value="DUF4258"/>
    <property type="match status" value="1"/>
</dbReference>
<proteinExistence type="predicted"/>
<evidence type="ECO:0000313" key="1">
    <source>
        <dbReference type="EMBL" id="AMM53400.1"/>
    </source>
</evidence>
<protein>
    <recommendedName>
        <fullName evidence="3">DUF4258 domain-containing protein</fullName>
    </recommendedName>
</protein>
<reference evidence="2" key="1">
    <citation type="submission" date="2015-02" db="EMBL/GenBank/DDBJ databases">
        <title>Pyrococcus kukulkanii sp. nov., a novel hyperthermophilic archaeon isolated from a deep-sea hydrothermal vent at the Guaymas Basin.</title>
        <authorList>
            <person name="Oger P.M."/>
            <person name="Callac N."/>
            <person name="Jebbar M."/>
            <person name="Godfroy A."/>
        </authorList>
    </citation>
    <scope>NUCLEOTIDE SEQUENCE [LARGE SCALE GENOMIC DNA]</scope>
    <source>
        <strain evidence="2">NCB100</strain>
    </source>
</reference>
<dbReference type="AlphaFoldDB" id="A0A127B7P3"/>
<organism evidence="1 2">
    <name type="scientific">Pyrococcus kukulkanii</name>
    <dbReference type="NCBI Taxonomy" id="1609559"/>
    <lineage>
        <taxon>Archaea</taxon>
        <taxon>Methanobacteriati</taxon>
        <taxon>Methanobacteriota</taxon>
        <taxon>Thermococci</taxon>
        <taxon>Thermococcales</taxon>
        <taxon>Thermococcaceae</taxon>
        <taxon>Pyrococcus</taxon>
    </lineage>
</organism>
<dbReference type="Proteomes" id="UP000070587">
    <property type="component" value="Chromosome"/>
</dbReference>
<gene>
    <name evidence="1" type="ORF">TQ32_02020</name>
</gene>
<dbReference type="EMBL" id="CP010835">
    <property type="protein sequence ID" value="AMM53400.1"/>
    <property type="molecule type" value="Genomic_DNA"/>
</dbReference>
<evidence type="ECO:0000313" key="2">
    <source>
        <dbReference type="Proteomes" id="UP000070587"/>
    </source>
</evidence>
<dbReference type="KEGG" id="pyc:TQ32_02020"/>
<dbReference type="PATRIC" id="fig|1609559.3.peg.408"/>
<name>A0A127B7P3_9EURY</name>